<dbReference type="Proteomes" id="UP000410492">
    <property type="component" value="Unassembled WGS sequence"/>
</dbReference>
<evidence type="ECO:0000313" key="2">
    <source>
        <dbReference type="Proteomes" id="UP000410492"/>
    </source>
</evidence>
<sequence length="93" mass="10758">MPPALSVKCVSASHNSRGFLFAEEWFYAIIQQEESKVSQGRLLLEEEERWKDYTRRSYEVKSARDRVHLWLLRPLCHPANVPPTMLLAATGKS</sequence>
<dbReference type="AlphaFoldDB" id="A0A653CZ54"/>
<accession>A0A653CZ54</accession>
<proteinExistence type="predicted"/>
<keyword evidence="2" id="KW-1185">Reference proteome</keyword>
<organism evidence="1 2">
    <name type="scientific">Callosobruchus maculatus</name>
    <name type="common">Southern cowpea weevil</name>
    <name type="synonym">Pulse bruchid</name>
    <dbReference type="NCBI Taxonomy" id="64391"/>
    <lineage>
        <taxon>Eukaryota</taxon>
        <taxon>Metazoa</taxon>
        <taxon>Ecdysozoa</taxon>
        <taxon>Arthropoda</taxon>
        <taxon>Hexapoda</taxon>
        <taxon>Insecta</taxon>
        <taxon>Pterygota</taxon>
        <taxon>Neoptera</taxon>
        <taxon>Endopterygota</taxon>
        <taxon>Coleoptera</taxon>
        <taxon>Polyphaga</taxon>
        <taxon>Cucujiformia</taxon>
        <taxon>Chrysomeloidea</taxon>
        <taxon>Chrysomelidae</taxon>
        <taxon>Bruchinae</taxon>
        <taxon>Bruchini</taxon>
        <taxon>Callosobruchus</taxon>
    </lineage>
</organism>
<dbReference type="EMBL" id="CAACVG010009400">
    <property type="protein sequence ID" value="VEN53159.1"/>
    <property type="molecule type" value="Genomic_DNA"/>
</dbReference>
<reference evidence="1 2" key="1">
    <citation type="submission" date="2019-01" db="EMBL/GenBank/DDBJ databases">
        <authorList>
            <person name="Sayadi A."/>
        </authorList>
    </citation>
    <scope>NUCLEOTIDE SEQUENCE [LARGE SCALE GENOMIC DNA]</scope>
</reference>
<protein>
    <submittedName>
        <fullName evidence="1">Uncharacterized protein</fullName>
    </submittedName>
</protein>
<dbReference type="OrthoDB" id="407555at2759"/>
<name>A0A653CZ54_CALMS</name>
<evidence type="ECO:0000313" key="1">
    <source>
        <dbReference type="EMBL" id="VEN53159.1"/>
    </source>
</evidence>
<gene>
    <name evidence="1" type="ORF">CALMAC_LOCUS13055</name>
</gene>